<proteinExistence type="predicted"/>
<name>A0A0A0LKU6_CUCSA</name>
<dbReference type="Proteomes" id="UP000029981">
    <property type="component" value="Chromosome 2"/>
</dbReference>
<keyword evidence="1" id="KW-0472">Membrane</keyword>
<keyword evidence="1" id="KW-0812">Transmembrane</keyword>
<feature type="transmembrane region" description="Helical" evidence="1">
    <location>
        <begin position="27"/>
        <end position="46"/>
    </location>
</feature>
<dbReference type="AlphaFoldDB" id="A0A0A0LKU6"/>
<reference evidence="2 3" key="4">
    <citation type="journal article" date="2011" name="BMC Genomics">
        <title>RNA-Seq improves annotation of protein-coding genes in the cucumber genome.</title>
        <authorList>
            <person name="Li Z."/>
            <person name="Zhang Z."/>
            <person name="Yan P."/>
            <person name="Huang S."/>
            <person name="Fei Z."/>
            <person name="Lin K."/>
        </authorList>
    </citation>
    <scope>NUCLEOTIDE SEQUENCE [LARGE SCALE GENOMIC DNA]</scope>
    <source>
        <strain evidence="3">cv. 9930</strain>
    </source>
</reference>
<sequence>MWTRCTTITWAPHQRRRSSRRNAWDPLPNWLLVVAFLAFLHRRIIFDDAGSASCTMWTPAADRDRSDDALTW</sequence>
<organism evidence="2 3">
    <name type="scientific">Cucumis sativus</name>
    <name type="common">Cucumber</name>
    <dbReference type="NCBI Taxonomy" id="3659"/>
    <lineage>
        <taxon>Eukaryota</taxon>
        <taxon>Viridiplantae</taxon>
        <taxon>Streptophyta</taxon>
        <taxon>Embryophyta</taxon>
        <taxon>Tracheophyta</taxon>
        <taxon>Spermatophyta</taxon>
        <taxon>Magnoliopsida</taxon>
        <taxon>eudicotyledons</taxon>
        <taxon>Gunneridae</taxon>
        <taxon>Pentapetalae</taxon>
        <taxon>rosids</taxon>
        <taxon>fabids</taxon>
        <taxon>Cucurbitales</taxon>
        <taxon>Cucurbitaceae</taxon>
        <taxon>Benincaseae</taxon>
        <taxon>Cucumis</taxon>
    </lineage>
</organism>
<reference evidence="2 3" key="3">
    <citation type="journal article" date="2010" name="BMC Genomics">
        <title>Transcriptome sequencing and comparative analysis of cucumber flowers with different sex types.</title>
        <authorList>
            <person name="Guo S."/>
            <person name="Zheng Y."/>
            <person name="Joung J.G."/>
            <person name="Liu S."/>
            <person name="Zhang Z."/>
            <person name="Crasta O.R."/>
            <person name="Sobral B.W."/>
            <person name="Xu Y."/>
            <person name="Huang S."/>
            <person name="Fei Z."/>
        </authorList>
    </citation>
    <scope>NUCLEOTIDE SEQUENCE [LARGE SCALE GENOMIC DNA]</scope>
    <source>
        <strain evidence="3">cv. 9930</strain>
    </source>
</reference>
<evidence type="ECO:0000313" key="2">
    <source>
        <dbReference type="EMBL" id="KGN60626.1"/>
    </source>
</evidence>
<dbReference type="EMBL" id="CM002923">
    <property type="protein sequence ID" value="KGN60626.1"/>
    <property type="molecule type" value="Genomic_DNA"/>
</dbReference>
<dbReference type="Gramene" id="KGN60626">
    <property type="protein sequence ID" value="KGN60626"/>
    <property type="gene ID" value="Csa_2G004750"/>
</dbReference>
<evidence type="ECO:0000256" key="1">
    <source>
        <dbReference type="SAM" id="Phobius"/>
    </source>
</evidence>
<evidence type="ECO:0000313" key="3">
    <source>
        <dbReference type="Proteomes" id="UP000029981"/>
    </source>
</evidence>
<gene>
    <name evidence="2" type="ORF">Csa_2G004750</name>
</gene>
<protein>
    <submittedName>
        <fullName evidence="2">Uncharacterized protein</fullName>
    </submittedName>
</protein>
<reference evidence="2 3" key="2">
    <citation type="journal article" date="2009" name="PLoS ONE">
        <title>An integrated genetic and cytogenetic map of the cucumber genome.</title>
        <authorList>
            <person name="Ren Y."/>
            <person name="Zhang Z."/>
            <person name="Liu J."/>
            <person name="Staub J.E."/>
            <person name="Han Y."/>
            <person name="Cheng Z."/>
            <person name="Li X."/>
            <person name="Lu J."/>
            <person name="Miao H."/>
            <person name="Kang H."/>
            <person name="Xie B."/>
            <person name="Gu X."/>
            <person name="Wang X."/>
            <person name="Du Y."/>
            <person name="Jin W."/>
            <person name="Huang S."/>
        </authorList>
    </citation>
    <scope>NUCLEOTIDE SEQUENCE [LARGE SCALE GENOMIC DNA]</scope>
    <source>
        <strain evidence="3">cv. 9930</strain>
    </source>
</reference>
<keyword evidence="1" id="KW-1133">Transmembrane helix</keyword>
<keyword evidence="3" id="KW-1185">Reference proteome</keyword>
<accession>A0A0A0LKU6</accession>
<reference evidence="2 3" key="1">
    <citation type="journal article" date="2009" name="Nat. Genet.">
        <title>The genome of the cucumber, Cucumis sativus L.</title>
        <authorList>
            <person name="Huang S."/>
            <person name="Li R."/>
            <person name="Zhang Z."/>
            <person name="Li L."/>
            <person name="Gu X."/>
            <person name="Fan W."/>
            <person name="Lucas W.J."/>
            <person name="Wang X."/>
            <person name="Xie B."/>
            <person name="Ni P."/>
            <person name="Ren Y."/>
            <person name="Zhu H."/>
            <person name="Li J."/>
            <person name="Lin K."/>
            <person name="Jin W."/>
            <person name="Fei Z."/>
            <person name="Li G."/>
            <person name="Staub J."/>
            <person name="Kilian A."/>
            <person name="van der Vossen E.A."/>
            <person name="Wu Y."/>
            <person name="Guo J."/>
            <person name="He J."/>
            <person name="Jia Z."/>
            <person name="Ren Y."/>
            <person name="Tian G."/>
            <person name="Lu Y."/>
            <person name="Ruan J."/>
            <person name="Qian W."/>
            <person name="Wang M."/>
            <person name="Huang Q."/>
            <person name="Li B."/>
            <person name="Xuan Z."/>
            <person name="Cao J."/>
            <person name="Asan"/>
            <person name="Wu Z."/>
            <person name="Zhang J."/>
            <person name="Cai Q."/>
            <person name="Bai Y."/>
            <person name="Zhao B."/>
            <person name="Han Y."/>
            <person name="Li Y."/>
            <person name="Li X."/>
            <person name="Wang S."/>
            <person name="Shi Q."/>
            <person name="Liu S."/>
            <person name="Cho W.K."/>
            <person name="Kim J.Y."/>
            <person name="Xu Y."/>
            <person name="Heller-Uszynska K."/>
            <person name="Miao H."/>
            <person name="Cheng Z."/>
            <person name="Zhang S."/>
            <person name="Wu J."/>
            <person name="Yang Y."/>
            <person name="Kang H."/>
            <person name="Li M."/>
            <person name="Liang H."/>
            <person name="Ren X."/>
            <person name="Shi Z."/>
            <person name="Wen M."/>
            <person name="Jian M."/>
            <person name="Yang H."/>
            <person name="Zhang G."/>
            <person name="Yang Z."/>
            <person name="Chen R."/>
            <person name="Liu S."/>
            <person name="Li J."/>
            <person name="Ma L."/>
            <person name="Liu H."/>
            <person name="Zhou Y."/>
            <person name="Zhao J."/>
            <person name="Fang X."/>
            <person name="Li G."/>
            <person name="Fang L."/>
            <person name="Li Y."/>
            <person name="Liu D."/>
            <person name="Zheng H."/>
            <person name="Zhang Y."/>
            <person name="Qin N."/>
            <person name="Li Z."/>
            <person name="Yang G."/>
            <person name="Yang S."/>
            <person name="Bolund L."/>
            <person name="Kristiansen K."/>
            <person name="Zheng H."/>
            <person name="Li S."/>
            <person name="Zhang X."/>
            <person name="Yang H."/>
            <person name="Wang J."/>
            <person name="Sun R."/>
            <person name="Zhang B."/>
            <person name="Jiang S."/>
            <person name="Wang J."/>
            <person name="Du Y."/>
            <person name="Li S."/>
        </authorList>
    </citation>
    <scope>NUCLEOTIDE SEQUENCE [LARGE SCALE GENOMIC DNA]</scope>
    <source>
        <strain evidence="3">cv. 9930</strain>
    </source>
</reference>